<dbReference type="PATRIC" id="fig|33036.3.peg.1088"/>
<keyword evidence="3" id="KW-1185">Reference proteome</keyword>
<dbReference type="OrthoDB" id="9801500at2"/>
<feature type="domain" description="UPF0033" evidence="1">
    <location>
        <begin position="2"/>
        <end position="71"/>
    </location>
</feature>
<dbReference type="STRING" id="33036.HMPREF3200_01100"/>
<name>A0A133KE78_9FIRM</name>
<dbReference type="RefSeq" id="WP_060929444.1">
    <property type="nucleotide sequence ID" value="NZ_KQ955280.1"/>
</dbReference>
<dbReference type="InterPro" id="IPR027396">
    <property type="entry name" value="DsrEFH-like"/>
</dbReference>
<dbReference type="SUPFAM" id="SSF64307">
    <property type="entry name" value="SirA-like"/>
    <property type="match status" value="1"/>
</dbReference>
<accession>A0A133KE78</accession>
<evidence type="ECO:0000259" key="1">
    <source>
        <dbReference type="Pfam" id="PF01206"/>
    </source>
</evidence>
<sequence>MKKIDCLGKVCPLPVIETKKMIKENPEEKDFEILVDNEVATENLKKMAKELKIESTCEKIDDGLYRVSLKKNEASQCELIEDTSSIDTSSYVVAISDDRMGKGDEEFSKSLLEGFIYALSEQEVIPEKVIFYNRGVMLTSVNEKTVEDLQNLASKGVEILSCGLCLGNYKLKEKLKVGEITNMYKIVEILRSHHVVSPC</sequence>
<dbReference type="InterPro" id="IPR001455">
    <property type="entry name" value="TusA-like"/>
</dbReference>
<proteinExistence type="predicted"/>
<organism evidence="2 3">
    <name type="scientific">Anaerococcus tetradius</name>
    <dbReference type="NCBI Taxonomy" id="33036"/>
    <lineage>
        <taxon>Bacteria</taxon>
        <taxon>Bacillati</taxon>
        <taxon>Bacillota</taxon>
        <taxon>Tissierellia</taxon>
        <taxon>Tissierellales</taxon>
        <taxon>Peptoniphilaceae</taxon>
        <taxon>Anaerococcus</taxon>
    </lineage>
</organism>
<dbReference type="NCBIfam" id="TIGR03527">
    <property type="entry name" value="selenium_YedF"/>
    <property type="match status" value="1"/>
</dbReference>
<protein>
    <submittedName>
        <fullName evidence="2">Selenium metabolism protein YedF</fullName>
    </submittedName>
</protein>
<dbReference type="Gene3D" id="3.30.110.40">
    <property type="entry name" value="TusA-like domain"/>
    <property type="match status" value="1"/>
</dbReference>
<dbReference type="EMBL" id="LRPM01000041">
    <property type="protein sequence ID" value="KWZ77891.1"/>
    <property type="molecule type" value="Genomic_DNA"/>
</dbReference>
<dbReference type="SUPFAM" id="SSF75169">
    <property type="entry name" value="DsrEFH-like"/>
    <property type="match status" value="1"/>
</dbReference>
<comment type="caution">
    <text evidence="2">The sequence shown here is derived from an EMBL/GenBank/DDBJ whole genome shotgun (WGS) entry which is preliminary data.</text>
</comment>
<evidence type="ECO:0000313" key="3">
    <source>
        <dbReference type="Proteomes" id="UP000070383"/>
    </source>
</evidence>
<evidence type="ECO:0000313" key="2">
    <source>
        <dbReference type="EMBL" id="KWZ77891.1"/>
    </source>
</evidence>
<dbReference type="InterPro" id="IPR036868">
    <property type="entry name" value="TusA-like_sf"/>
</dbReference>
<dbReference type="Proteomes" id="UP000070383">
    <property type="component" value="Unassembled WGS sequence"/>
</dbReference>
<dbReference type="Pfam" id="PF01206">
    <property type="entry name" value="TusA"/>
    <property type="match status" value="1"/>
</dbReference>
<reference evidence="3" key="1">
    <citation type="submission" date="2016-01" db="EMBL/GenBank/DDBJ databases">
        <authorList>
            <person name="Mitreva M."/>
            <person name="Pepin K.H."/>
            <person name="Mihindukulasuriya K.A."/>
            <person name="Fulton R."/>
            <person name="Fronick C."/>
            <person name="O'Laughlin M."/>
            <person name="Miner T."/>
            <person name="Herter B."/>
            <person name="Rosa B.A."/>
            <person name="Cordes M."/>
            <person name="Tomlinson C."/>
            <person name="Wollam A."/>
            <person name="Palsikar V.B."/>
            <person name="Mardis E.R."/>
            <person name="Wilson R.K."/>
        </authorList>
    </citation>
    <scope>NUCLEOTIDE SEQUENCE [LARGE SCALE GENOMIC DNA]</scope>
    <source>
        <strain evidence="3">MJR8151</strain>
    </source>
</reference>
<dbReference type="InterPro" id="IPR019870">
    <property type="entry name" value="Se_metab_YedF"/>
</dbReference>
<gene>
    <name evidence="2" type="ORF">HMPREF3200_01100</name>
</gene>
<dbReference type="AlphaFoldDB" id="A0A133KE78"/>